<proteinExistence type="predicted"/>
<evidence type="ECO:0000313" key="3">
    <source>
        <dbReference type="Proteomes" id="UP000326018"/>
    </source>
</evidence>
<dbReference type="OrthoDB" id="6904446at2"/>
<sequence>MIHFRPFPAWQLNYPPTSQALFAIALWPVLFAIGCWRTPQIALLLTSHGVDVSMGQVFQAGFGAYVLLLAHHRRLNRRHFERHAGEIELYRRLREVEREMALGGLTHTHAYQTVKSESAQLRERLGFLIDADNFYRKLQSLTQIFRWLLSKLR</sequence>
<organism evidence="2 3">
    <name type="scientific">Pseudomonas fluorescens</name>
    <dbReference type="NCBI Taxonomy" id="294"/>
    <lineage>
        <taxon>Bacteria</taxon>
        <taxon>Pseudomonadati</taxon>
        <taxon>Pseudomonadota</taxon>
        <taxon>Gammaproteobacteria</taxon>
        <taxon>Pseudomonadales</taxon>
        <taxon>Pseudomonadaceae</taxon>
        <taxon>Pseudomonas</taxon>
    </lineage>
</organism>
<keyword evidence="1" id="KW-0472">Membrane</keyword>
<evidence type="ECO:0000313" key="2">
    <source>
        <dbReference type="EMBL" id="VVO18172.1"/>
    </source>
</evidence>
<dbReference type="AlphaFoldDB" id="A0A5E7E381"/>
<keyword evidence="1" id="KW-0812">Transmembrane</keyword>
<keyword evidence="1" id="KW-1133">Transmembrane helix</keyword>
<dbReference type="Proteomes" id="UP000326018">
    <property type="component" value="Unassembled WGS sequence"/>
</dbReference>
<dbReference type="EMBL" id="CABVIB010000022">
    <property type="protein sequence ID" value="VVO18172.1"/>
    <property type="molecule type" value="Genomic_DNA"/>
</dbReference>
<feature type="transmembrane region" description="Helical" evidence="1">
    <location>
        <begin position="20"/>
        <end position="40"/>
    </location>
</feature>
<feature type="transmembrane region" description="Helical" evidence="1">
    <location>
        <begin position="52"/>
        <end position="70"/>
    </location>
</feature>
<dbReference type="RefSeq" id="WP_150703913.1">
    <property type="nucleotide sequence ID" value="NZ_CABVIB010000022.1"/>
</dbReference>
<protein>
    <submittedName>
        <fullName evidence="2">Uncharacterized protein</fullName>
    </submittedName>
</protein>
<dbReference type="PROSITE" id="PS51257">
    <property type="entry name" value="PROKAR_LIPOPROTEIN"/>
    <property type="match status" value="1"/>
</dbReference>
<reference evidence="2 3" key="1">
    <citation type="submission" date="2019-09" db="EMBL/GenBank/DDBJ databases">
        <authorList>
            <person name="Chandra G."/>
            <person name="Truman W A."/>
        </authorList>
    </citation>
    <scope>NUCLEOTIDE SEQUENCE [LARGE SCALE GENOMIC DNA]</scope>
    <source>
        <strain evidence="2">PS712</strain>
    </source>
</reference>
<evidence type="ECO:0000256" key="1">
    <source>
        <dbReference type="SAM" id="Phobius"/>
    </source>
</evidence>
<name>A0A5E7E381_PSEFL</name>
<accession>A0A5E7E381</accession>
<gene>
    <name evidence="2" type="ORF">PS712_04010</name>
</gene>